<keyword evidence="21" id="KW-1185">Reference proteome</keyword>
<comment type="subcellular location">
    <subcellularLocation>
        <location evidence="2">Secreted</location>
    </subcellularLocation>
</comment>
<dbReference type="InterPro" id="IPR053214">
    <property type="entry name" value="LysM12-like"/>
</dbReference>
<feature type="region of interest" description="Disordered" evidence="15">
    <location>
        <begin position="877"/>
        <end position="912"/>
    </location>
</feature>
<name>A0A8K0TGC9_9PEZI</name>
<dbReference type="CDD" id="cd02878">
    <property type="entry name" value="GH18_zymocin_alpha"/>
    <property type="match status" value="1"/>
</dbReference>
<feature type="domain" description="LysM" evidence="18">
    <location>
        <begin position="317"/>
        <end position="363"/>
    </location>
</feature>
<dbReference type="InterPro" id="IPR001002">
    <property type="entry name" value="Chitin-bd_1"/>
</dbReference>
<dbReference type="InterPro" id="IPR029070">
    <property type="entry name" value="Chitinase_insertion_sf"/>
</dbReference>
<dbReference type="Proteomes" id="UP000813385">
    <property type="component" value="Unassembled WGS sequence"/>
</dbReference>
<comment type="caution">
    <text evidence="13">Lacks conserved residue(s) required for the propagation of feature annotation.</text>
</comment>
<evidence type="ECO:0000256" key="3">
    <source>
        <dbReference type="ARBA" id="ARBA00008682"/>
    </source>
</evidence>
<evidence type="ECO:0000256" key="5">
    <source>
        <dbReference type="ARBA" id="ARBA00022525"/>
    </source>
</evidence>
<sequence length="1362" mass="147120">MAQSLGGPTSLESKIVHSKSCPRACDKVGRDLQQWSHVSDLDSLAVCPEPVILAFNLYTPLLNGKAPVNIRACTVGDASTEDNFLAEAEYVSPDAKGETNMGPSLRRRAASNDTEIPKGVICGIDAPRKTTITAGLSSWGGEAKNTAAEVNDRARLDAVEAIGKLSLHVARQADHTCDKLVTLAYVRGTIVGVYAGALIDNTKTTVALLEKLAEEMSGSSSAGRKAIEVCGKHLSSSATFGAVADATGDFAGVQQILRTWSDGACVGAALGADSAKDLANTDIWTYDVDAAILEEPVANRRDLGGHRNRLHKRADCRSIRVEHNDDCTKLAARCGLGGRAFESFNSATKNLCSTLRPGQPVCCSSGTLPDIVPKPNADGSCAVYAVQADEGCDAVAVRHGLVAKDLEDLNKKTWGWDGCDAGLGLEQRICVSKGDPPMPATYPDAQCGPTKPGSKRPTDGTALVDINPCPLKVCCNVWGNCGTTADFCTISKTNTNNPGTSQPGANGCQSSCGTEIVNNGQAPAQFRKIAYFEAWNFNRPCLNMNILDVVGRGFTHIHFAFAEISPSMQVVIPDDQKKQWDQFVKAAPGNFPKKVLAFGGWAFSNEGPNAGLLREAVSPSNRAAFADRVVKFAQDNKLDGLDFDWEYPGATDIEGSVPGQEQDGENYYEFLKLVKSKLPSSISLSIAAPASYWYLRGFPIEKMAKVLDYIVYMTYDFHGQWDVGSKWAMEGCSGGNCLRSHVNATITHGSLVMITKAGVPTHQIVVGVSSYGRSFKMSDATCRGELCTFLGARNQSPAKPGRCTGVGGYISNYEIEEIIAKGGAIKSWWDPVTDSDYLTYSQTEWVAYMSETTKERRTGEYKSLNLGGTSDWAVDLQGEGKLGEDGGGGGDDDDDDDDEDGPDSDFVPDPEADKPLEACIYEPKDMDQIQNLDFRNLIKPHCVARYLLPILNQMLIDVKKLFDEISDSDYDKFFNLYAEHMYLNAGEAMWSLMMGEGDKYFDCEVYGKFPCCGGCSVQGPGCKDICINDCDFRGSNHPGWEQRRRKMPCPPDMSQRGGIQSDRYHMESIWWTYKSNEKKEEFHSEIEANVGAAEKFIEYPGTRPHYKQSLAKDMCYGSRPPADGQLPGYDDLGVGCQAEHWWHKDAPRISGSFKQSDVFNPKTEIKNTLDKITVFPVLAELELSQLANEYDNDPNDLIDALILPVFMMYAGLEHMENVIEMGKEIEKANKIALITQLLSAVLLVIGGFGGFAAGAASAGMRALGRALVGLAEVGNAGLGIYTAVGDPTTIPLLIFGLVMSGTNIRDASKVASAAKLKQSLKTSDFVAISPSAGRMASIASAASSRRPTSSLYYCSGALPASR</sequence>
<keyword evidence="16" id="KW-0812">Transmembrane</keyword>
<comment type="similarity">
    <text evidence="3">Belongs to the glycosyl hydrolase 18 family. Chitinase class V subfamily.</text>
</comment>
<protein>
    <recommendedName>
        <fullName evidence="4">chitinase</fullName>
        <ecNumber evidence="4">3.2.1.14</ecNumber>
    </recommendedName>
</protein>
<gene>
    <name evidence="20" type="ORF">B0T11DRAFT_225925</name>
</gene>
<evidence type="ECO:0000313" key="21">
    <source>
        <dbReference type="Proteomes" id="UP000813385"/>
    </source>
</evidence>
<dbReference type="Gene3D" id="3.10.350.10">
    <property type="entry name" value="LysM domain"/>
    <property type="match status" value="2"/>
</dbReference>
<feature type="compositionally biased region" description="Acidic residues" evidence="15">
    <location>
        <begin position="890"/>
        <end position="910"/>
    </location>
</feature>
<reference evidence="20" key="1">
    <citation type="journal article" date="2021" name="Nat. Commun.">
        <title>Genetic determinants of endophytism in the Arabidopsis root mycobiome.</title>
        <authorList>
            <person name="Mesny F."/>
            <person name="Miyauchi S."/>
            <person name="Thiergart T."/>
            <person name="Pickel B."/>
            <person name="Atanasova L."/>
            <person name="Karlsson M."/>
            <person name="Huettel B."/>
            <person name="Barry K.W."/>
            <person name="Haridas S."/>
            <person name="Chen C."/>
            <person name="Bauer D."/>
            <person name="Andreopoulos W."/>
            <person name="Pangilinan J."/>
            <person name="LaButti K."/>
            <person name="Riley R."/>
            <person name="Lipzen A."/>
            <person name="Clum A."/>
            <person name="Drula E."/>
            <person name="Henrissat B."/>
            <person name="Kohler A."/>
            <person name="Grigoriev I.V."/>
            <person name="Martin F.M."/>
            <person name="Hacquard S."/>
        </authorList>
    </citation>
    <scope>NUCLEOTIDE SEQUENCE</scope>
    <source>
        <strain evidence="20">MPI-CAGE-AT-0016</strain>
    </source>
</reference>
<dbReference type="SUPFAM" id="SSF51445">
    <property type="entry name" value="(Trans)glycosidases"/>
    <property type="match status" value="1"/>
</dbReference>
<evidence type="ECO:0000256" key="4">
    <source>
        <dbReference type="ARBA" id="ARBA00012729"/>
    </source>
</evidence>
<evidence type="ECO:0000256" key="8">
    <source>
        <dbReference type="ARBA" id="ARBA00023024"/>
    </source>
</evidence>
<evidence type="ECO:0000256" key="6">
    <source>
        <dbReference type="ARBA" id="ARBA00022669"/>
    </source>
</evidence>
<dbReference type="PROSITE" id="PS01095">
    <property type="entry name" value="GH18_1"/>
    <property type="match status" value="1"/>
</dbReference>
<evidence type="ECO:0000256" key="7">
    <source>
        <dbReference type="ARBA" id="ARBA00022801"/>
    </source>
</evidence>
<dbReference type="PROSITE" id="PS51782">
    <property type="entry name" value="LYSM"/>
    <property type="match status" value="1"/>
</dbReference>
<keyword evidence="5" id="KW-0964">Secreted</keyword>
<feature type="domain" description="GH18" evidence="19">
    <location>
        <begin position="526"/>
        <end position="887"/>
    </location>
</feature>
<dbReference type="EMBL" id="JAGPXD010000003">
    <property type="protein sequence ID" value="KAH7361584.1"/>
    <property type="molecule type" value="Genomic_DNA"/>
</dbReference>
<dbReference type="PROSITE" id="PS50941">
    <property type="entry name" value="CHIT_BIND_I_2"/>
    <property type="match status" value="1"/>
</dbReference>
<evidence type="ECO:0000256" key="9">
    <source>
        <dbReference type="ARBA" id="ARBA00023026"/>
    </source>
</evidence>
<evidence type="ECO:0000256" key="2">
    <source>
        <dbReference type="ARBA" id="ARBA00004613"/>
    </source>
</evidence>
<keyword evidence="10" id="KW-0119">Carbohydrate metabolism</keyword>
<proteinExistence type="inferred from homology"/>
<dbReference type="GO" id="GO:0006032">
    <property type="term" value="P:chitin catabolic process"/>
    <property type="evidence" value="ECO:0007669"/>
    <property type="project" value="UniProtKB-KW"/>
</dbReference>
<evidence type="ECO:0000256" key="16">
    <source>
        <dbReference type="SAM" id="Phobius"/>
    </source>
</evidence>
<feature type="transmembrane region" description="Helical" evidence="16">
    <location>
        <begin position="1231"/>
        <end position="1258"/>
    </location>
</feature>
<dbReference type="GO" id="GO:0008061">
    <property type="term" value="F:chitin binding"/>
    <property type="evidence" value="ECO:0007669"/>
    <property type="project" value="UniProtKB-UniRule"/>
</dbReference>
<evidence type="ECO:0000313" key="20">
    <source>
        <dbReference type="EMBL" id="KAH7361584.1"/>
    </source>
</evidence>
<dbReference type="GO" id="GO:0005576">
    <property type="term" value="C:extracellular region"/>
    <property type="evidence" value="ECO:0007669"/>
    <property type="project" value="UniProtKB-SubCell"/>
</dbReference>
<dbReference type="PANTHER" id="PTHR47700">
    <property type="entry name" value="V CHITINASE, PUTATIVE (AFU_ORTHOLOGUE AFUA_6G13720)-RELATED"/>
    <property type="match status" value="1"/>
</dbReference>
<dbReference type="SUPFAM" id="SSF54556">
    <property type="entry name" value="Chitinase insertion domain"/>
    <property type="match status" value="1"/>
</dbReference>
<dbReference type="SUPFAM" id="SSF57016">
    <property type="entry name" value="Plant lectins/antimicrobial peptides"/>
    <property type="match status" value="1"/>
</dbReference>
<dbReference type="InterPro" id="IPR011583">
    <property type="entry name" value="Chitinase_II/V-like_cat"/>
</dbReference>
<dbReference type="SMART" id="SM00636">
    <property type="entry name" value="Glyco_18"/>
    <property type="match status" value="1"/>
</dbReference>
<dbReference type="PANTHER" id="PTHR47700:SF2">
    <property type="entry name" value="CHITINASE"/>
    <property type="match status" value="1"/>
</dbReference>
<dbReference type="InterPro" id="IPR017853">
    <property type="entry name" value="GH"/>
</dbReference>
<feature type="domain" description="Chitin-binding type-1" evidence="17">
    <location>
        <begin position="444"/>
        <end position="514"/>
    </location>
</feature>
<keyword evidence="12" id="KW-0624">Polysaccharide degradation</keyword>
<dbReference type="EC" id="3.2.1.14" evidence="4"/>
<evidence type="ECO:0000256" key="12">
    <source>
        <dbReference type="ARBA" id="ARBA00023326"/>
    </source>
</evidence>
<feature type="disulfide bond" evidence="13">
    <location>
        <begin position="474"/>
        <end position="488"/>
    </location>
</feature>
<keyword evidence="16" id="KW-1133">Transmembrane helix</keyword>
<dbReference type="InterPro" id="IPR036779">
    <property type="entry name" value="LysM_dom_sf"/>
</dbReference>
<evidence type="ECO:0000259" key="19">
    <source>
        <dbReference type="PROSITE" id="PS51910"/>
    </source>
</evidence>
<keyword evidence="11 14" id="KW-0326">Glycosidase</keyword>
<dbReference type="Gene3D" id="3.20.20.80">
    <property type="entry name" value="Glycosidases"/>
    <property type="match status" value="1"/>
</dbReference>
<keyword evidence="8" id="KW-0146">Chitin degradation</keyword>
<keyword evidence="13" id="KW-1015">Disulfide bond</keyword>
<dbReference type="CDD" id="cd00035">
    <property type="entry name" value="ChtBD1"/>
    <property type="match status" value="1"/>
</dbReference>
<evidence type="ECO:0000256" key="1">
    <source>
        <dbReference type="ARBA" id="ARBA00000822"/>
    </source>
</evidence>
<evidence type="ECO:0000259" key="18">
    <source>
        <dbReference type="PROSITE" id="PS51782"/>
    </source>
</evidence>
<evidence type="ECO:0000256" key="13">
    <source>
        <dbReference type="PROSITE-ProRule" id="PRU00261"/>
    </source>
</evidence>
<evidence type="ECO:0000256" key="11">
    <source>
        <dbReference type="ARBA" id="ARBA00023295"/>
    </source>
</evidence>
<dbReference type="InterPro" id="IPR001223">
    <property type="entry name" value="Glyco_hydro18_cat"/>
</dbReference>
<dbReference type="GO" id="GO:0008843">
    <property type="term" value="F:endochitinase activity"/>
    <property type="evidence" value="ECO:0007669"/>
    <property type="project" value="UniProtKB-EC"/>
</dbReference>
<comment type="catalytic activity">
    <reaction evidence="1">
        <text>Random endo-hydrolysis of N-acetyl-beta-D-glucosaminide (1-&gt;4)-beta-linkages in chitin and chitodextrins.</text>
        <dbReference type="EC" id="3.2.1.14"/>
    </reaction>
</comment>
<evidence type="ECO:0000256" key="10">
    <source>
        <dbReference type="ARBA" id="ARBA00023277"/>
    </source>
</evidence>
<evidence type="ECO:0000256" key="14">
    <source>
        <dbReference type="RuleBase" id="RU000489"/>
    </source>
</evidence>
<feature type="disulfide bond" evidence="13">
    <location>
        <begin position="508"/>
        <end position="512"/>
    </location>
</feature>
<dbReference type="OrthoDB" id="73875at2759"/>
<dbReference type="GO" id="GO:0000272">
    <property type="term" value="P:polysaccharide catabolic process"/>
    <property type="evidence" value="ECO:0007669"/>
    <property type="project" value="UniProtKB-KW"/>
</dbReference>
<keyword evidence="6 13" id="KW-0147">Chitin-binding</keyword>
<accession>A0A8K0TGC9</accession>
<dbReference type="Pfam" id="PF00704">
    <property type="entry name" value="Glyco_hydro_18"/>
    <property type="match status" value="1"/>
</dbReference>
<dbReference type="InterPro" id="IPR018392">
    <property type="entry name" value="LysM"/>
</dbReference>
<comment type="caution">
    <text evidence="20">The sequence shown here is derived from an EMBL/GenBank/DDBJ whole genome shotgun (WGS) entry which is preliminary data.</text>
</comment>
<keyword evidence="16" id="KW-0472">Membrane</keyword>
<organism evidence="20 21">
    <name type="scientific">Plectosphaerella cucumerina</name>
    <dbReference type="NCBI Taxonomy" id="40658"/>
    <lineage>
        <taxon>Eukaryota</taxon>
        <taxon>Fungi</taxon>
        <taxon>Dikarya</taxon>
        <taxon>Ascomycota</taxon>
        <taxon>Pezizomycotina</taxon>
        <taxon>Sordariomycetes</taxon>
        <taxon>Hypocreomycetidae</taxon>
        <taxon>Glomerellales</taxon>
        <taxon>Plectosphaerellaceae</taxon>
        <taxon>Plectosphaerella</taxon>
    </lineage>
</organism>
<dbReference type="InterPro" id="IPR036861">
    <property type="entry name" value="Endochitinase-like_sf"/>
</dbReference>
<evidence type="ECO:0000256" key="15">
    <source>
        <dbReference type="SAM" id="MobiDB-lite"/>
    </source>
</evidence>
<dbReference type="Gene3D" id="3.10.50.10">
    <property type="match status" value="1"/>
</dbReference>
<dbReference type="PROSITE" id="PS51910">
    <property type="entry name" value="GH18_2"/>
    <property type="match status" value="1"/>
</dbReference>
<feature type="disulfide bond" evidence="13">
    <location>
        <begin position="469"/>
        <end position="481"/>
    </location>
</feature>
<keyword evidence="9" id="KW-0843">Virulence</keyword>
<evidence type="ECO:0000259" key="17">
    <source>
        <dbReference type="PROSITE" id="PS50941"/>
    </source>
</evidence>
<dbReference type="InterPro" id="IPR001579">
    <property type="entry name" value="Glyco_hydro_18_chit_AS"/>
</dbReference>
<keyword evidence="7 14" id="KW-0378">Hydrolase</keyword>
<dbReference type="Gene3D" id="3.30.60.10">
    <property type="entry name" value="Endochitinase-like"/>
    <property type="match status" value="1"/>
</dbReference>